<evidence type="ECO:0000256" key="1">
    <source>
        <dbReference type="ARBA" id="ARBA00009381"/>
    </source>
</evidence>
<dbReference type="GO" id="GO:0016787">
    <property type="term" value="F:hydrolase activity"/>
    <property type="evidence" value="ECO:0007669"/>
    <property type="project" value="UniProtKB-KW"/>
</dbReference>
<feature type="chain" id="PRO_5039326306" description="Gamma-glutamyltransferase" evidence="6">
    <location>
        <begin position="18"/>
        <end position="1056"/>
    </location>
</feature>
<dbReference type="Gene3D" id="2.60.120.560">
    <property type="entry name" value="Exo-inulinase, domain 1"/>
    <property type="match status" value="2"/>
</dbReference>
<dbReference type="GO" id="GO:0016740">
    <property type="term" value="F:transferase activity"/>
    <property type="evidence" value="ECO:0007669"/>
    <property type="project" value="UniProtKB-KW"/>
</dbReference>
<comment type="similarity">
    <text evidence="1">Belongs to the gamma-glutamyltransferase family.</text>
</comment>
<dbReference type="InterPro" id="IPR043137">
    <property type="entry name" value="GGT_ssub_C"/>
</dbReference>
<evidence type="ECO:0000256" key="2">
    <source>
        <dbReference type="ARBA" id="ARBA00022679"/>
    </source>
</evidence>
<dbReference type="SUPFAM" id="SSF56235">
    <property type="entry name" value="N-terminal nucleophile aminohydrolases (Ntn hydrolases)"/>
    <property type="match status" value="2"/>
</dbReference>
<comment type="caution">
    <text evidence="7">The sequence shown here is derived from an EMBL/GenBank/DDBJ whole genome shotgun (WGS) entry which is preliminary data.</text>
</comment>
<feature type="signal peptide" evidence="6">
    <location>
        <begin position="1"/>
        <end position="17"/>
    </location>
</feature>
<dbReference type="PRINTS" id="PR01210">
    <property type="entry name" value="GGTRANSPTASE"/>
</dbReference>
<keyword evidence="4" id="KW-0865">Zymogen</keyword>
<dbReference type="RefSeq" id="WP_121793887.1">
    <property type="nucleotide sequence ID" value="NZ_RDBF01000004.1"/>
</dbReference>
<keyword evidence="8" id="KW-1185">Reference proteome</keyword>
<dbReference type="Pfam" id="PF01019">
    <property type="entry name" value="G_glu_transpept"/>
    <property type="match status" value="2"/>
</dbReference>
<name>A0A3L8PP59_9ACTN</name>
<dbReference type="PANTHER" id="PTHR43199:SF1">
    <property type="entry name" value="GLUTATHIONE HYDROLASE PROENZYME"/>
    <property type="match status" value="1"/>
</dbReference>
<evidence type="ECO:0000256" key="5">
    <source>
        <dbReference type="SAM" id="MobiDB-lite"/>
    </source>
</evidence>
<feature type="region of interest" description="Disordered" evidence="5">
    <location>
        <begin position="381"/>
        <end position="422"/>
    </location>
</feature>
<keyword evidence="3" id="KW-0378">Hydrolase</keyword>
<dbReference type="PANTHER" id="PTHR43199">
    <property type="entry name" value="GLUTATHIONE HYDROLASE"/>
    <property type="match status" value="1"/>
</dbReference>
<keyword evidence="6" id="KW-0732">Signal</keyword>
<evidence type="ECO:0000313" key="8">
    <source>
        <dbReference type="Proteomes" id="UP000282515"/>
    </source>
</evidence>
<protein>
    <recommendedName>
        <fullName evidence="9">Gamma-glutamyltransferase</fullName>
    </recommendedName>
</protein>
<evidence type="ECO:0008006" key="9">
    <source>
        <dbReference type="Google" id="ProtNLM"/>
    </source>
</evidence>
<accession>A0A3L8PP59</accession>
<sequence length="1056" mass="111821">MRTLRKTAILTSAFAVAVGGASVAGHNPAAATTETTSSTATGHGGAAATEHPLATQAAIDVLDAGGNAVDAAVAASAVQSVVRPFSGGIGGGGYMSIYLAETDEFVVLDHQSTAPASFGPQSFIDQGTGAVHEDDVRASSGPAAAIPGQVKGWEQAVDDYGSGIPFGDLLQPAVEAARGGFTADENLVREISENAERFCIFPATAELYLEPGCVVPQPGTILANPDLADTLELIAQEGSSVFYEGEVADAMVDTINQPQTTAAPPYPILPGNVTAADVAGYEVNERDAISVDYRGYQVHMPPPSSSGGTTVGEALNILEGYDLAAMPAAQVWHYYIEAARHAFVDQQHYLGDDTTFSGSIPVDGLLSQGYADQVRQKITERATTHQLRSPGDPSRFDADPSAAAVPEPAAGRMGVTSDFSAHNDGAAWEQDNAFSSSETGGAGSAISVQDEAGSMIVGSARNAYVRAASAADAMADSEALVRFRLNDIEGDRRLRIWLRADTWERSTSPRNGYGLEISTSDDTVRLIRTRDGNEVHTLETFTHPRSIDWQWLRYSVEGDRLTFRLWNDAEVEPRQSWTGELRDSSVSGTGTMLMSAIELSGGAPSAGGFTVDEVTLTELNPTAMNNPFEGATDGASWDSTGKFTTQHGTGNSKPEVGAGIDVVDEQGRMTLSGEKFSYARAAAEQTELTDSEILVRFKGEPGNDRRLRFWLRADDWNTLAAPSHGYGVEIKTSDDPEADNVQLLRVRDGNSAWAMRGTRVEMDDGWHWLRFSVRGGGIKAKVWADGEAEPLDWTVWRGDEEIPGPGTLKIAAIESTGGASSGGEFLIDQLSVFDHDAAQPESVAAAEPLKLGSGEEEPGQESTIHLSTSDNDGNVVSFTHTLSYIGGNAMVVPGYGFLLNNQLSGRTPDNAPEGHPNAPRPGMRPVSTQAPTIVMKDGEPVMALGSPGGDTIVTTVLQVLVRTLDLGQSLPDALAAPRVAQRNHSLLGFTLIEPEFADTPEYEALRSQHGHELFTTGMTQGIGSMNAIAFLDDGRVQAVAEPTRRGGGSAMVQLPE</sequence>
<evidence type="ECO:0000256" key="6">
    <source>
        <dbReference type="SAM" id="SignalP"/>
    </source>
</evidence>
<dbReference type="Gene3D" id="3.60.20.40">
    <property type="match status" value="1"/>
</dbReference>
<evidence type="ECO:0000313" key="7">
    <source>
        <dbReference type="EMBL" id="RLV56228.1"/>
    </source>
</evidence>
<evidence type="ECO:0000256" key="3">
    <source>
        <dbReference type="ARBA" id="ARBA00022801"/>
    </source>
</evidence>
<dbReference type="EMBL" id="RDBF01000004">
    <property type="protein sequence ID" value="RLV56228.1"/>
    <property type="molecule type" value="Genomic_DNA"/>
</dbReference>
<dbReference type="AlphaFoldDB" id="A0A3L8PP59"/>
<evidence type="ECO:0000256" key="4">
    <source>
        <dbReference type="ARBA" id="ARBA00023145"/>
    </source>
</evidence>
<proteinExistence type="inferred from homology"/>
<reference evidence="7 8" key="1">
    <citation type="submission" date="2018-10" db="EMBL/GenBank/DDBJ databases">
        <title>Aeromicrobium sp. 9W16Y-2 whole genome shotgun sequence.</title>
        <authorList>
            <person name="Li F."/>
        </authorList>
    </citation>
    <scope>NUCLEOTIDE SEQUENCE [LARGE SCALE GENOMIC DNA]</scope>
    <source>
        <strain evidence="7 8">9W16Y-2</strain>
    </source>
</reference>
<feature type="region of interest" description="Disordered" evidence="5">
    <location>
        <begin position="903"/>
        <end position="927"/>
    </location>
</feature>
<dbReference type="Gene3D" id="1.10.246.130">
    <property type="match status" value="1"/>
</dbReference>
<dbReference type="OrthoDB" id="9781342at2"/>
<keyword evidence="2" id="KW-0808">Transferase</keyword>
<dbReference type="InterPro" id="IPR043138">
    <property type="entry name" value="GGT_lsub"/>
</dbReference>
<dbReference type="Proteomes" id="UP000282515">
    <property type="component" value="Unassembled WGS sequence"/>
</dbReference>
<feature type="region of interest" description="Disordered" evidence="5">
    <location>
        <begin position="26"/>
        <end position="48"/>
    </location>
</feature>
<dbReference type="InterPro" id="IPR051792">
    <property type="entry name" value="GGT_bact"/>
</dbReference>
<organism evidence="7 8">
    <name type="scientific">Aeromicrobium phragmitis</name>
    <dbReference type="NCBI Taxonomy" id="2478914"/>
    <lineage>
        <taxon>Bacteria</taxon>
        <taxon>Bacillati</taxon>
        <taxon>Actinomycetota</taxon>
        <taxon>Actinomycetes</taxon>
        <taxon>Propionibacteriales</taxon>
        <taxon>Nocardioidaceae</taxon>
        <taxon>Aeromicrobium</taxon>
    </lineage>
</organism>
<gene>
    <name evidence="7" type="ORF">D9V41_07270</name>
</gene>
<dbReference type="InterPro" id="IPR029055">
    <property type="entry name" value="Ntn_hydrolases_N"/>
</dbReference>